<sequence length="109" mass="12407">MATSYLSESVEVDRKSVIASAYSLRCEMSQVLLDIASGKLNLSDVLMKNADHEATKRLYLVKALEVFQHVGKVKARRLMADLEITEKRRIESLTINERHALLEKFESLI</sequence>
<feature type="domain" description="Integration host factor-like helix-two turn-helix" evidence="1">
    <location>
        <begin position="37"/>
        <end position="105"/>
    </location>
</feature>
<gene>
    <name evidence="2" type="ORF">UFOPK1353_00535</name>
</gene>
<evidence type="ECO:0000259" key="1">
    <source>
        <dbReference type="Pfam" id="PF22525"/>
    </source>
</evidence>
<dbReference type="AlphaFoldDB" id="A0A6J6B6T9"/>
<dbReference type="EMBL" id="CAEZSE010000067">
    <property type="protein sequence ID" value="CAB4534013.1"/>
    <property type="molecule type" value="Genomic_DNA"/>
</dbReference>
<name>A0A6J6B6T9_9ZZZZ</name>
<evidence type="ECO:0000313" key="2">
    <source>
        <dbReference type="EMBL" id="CAB4534013.1"/>
    </source>
</evidence>
<dbReference type="Pfam" id="PF22525">
    <property type="entry name" value="H2TH_5"/>
    <property type="match status" value="1"/>
</dbReference>
<reference evidence="2" key="1">
    <citation type="submission" date="2020-05" db="EMBL/GenBank/DDBJ databases">
        <authorList>
            <person name="Chiriac C."/>
            <person name="Salcher M."/>
            <person name="Ghai R."/>
            <person name="Kavagutti S V."/>
        </authorList>
    </citation>
    <scope>NUCLEOTIDE SEQUENCE</scope>
</reference>
<dbReference type="Gene3D" id="1.10.8.50">
    <property type="match status" value="1"/>
</dbReference>
<proteinExistence type="predicted"/>
<accession>A0A6J6B6T9</accession>
<protein>
    <submittedName>
        <fullName evidence="2">Unannotated protein</fullName>
    </submittedName>
</protein>
<organism evidence="2">
    <name type="scientific">freshwater metagenome</name>
    <dbReference type="NCBI Taxonomy" id="449393"/>
    <lineage>
        <taxon>unclassified sequences</taxon>
        <taxon>metagenomes</taxon>
        <taxon>ecological metagenomes</taxon>
    </lineage>
</organism>
<dbReference type="InterPro" id="IPR055201">
    <property type="entry name" value="IHF-like_H2TH"/>
</dbReference>